<keyword evidence="3 6" id="KW-0812">Transmembrane</keyword>
<dbReference type="Pfam" id="PF03706">
    <property type="entry name" value="LPG_synthase_TM"/>
    <property type="match status" value="1"/>
</dbReference>
<name>A0A8J7P933_9BACT</name>
<evidence type="ECO:0000256" key="2">
    <source>
        <dbReference type="ARBA" id="ARBA00022475"/>
    </source>
</evidence>
<feature type="transmembrane region" description="Helical" evidence="6">
    <location>
        <begin position="161"/>
        <end position="182"/>
    </location>
</feature>
<keyword evidence="4 6" id="KW-1133">Transmembrane helix</keyword>
<evidence type="ECO:0000313" key="7">
    <source>
        <dbReference type="EMBL" id="MBN8662534.1"/>
    </source>
</evidence>
<gene>
    <name evidence="7" type="ORF">J0M35_19355</name>
</gene>
<reference evidence="7" key="1">
    <citation type="submission" date="2021-02" db="EMBL/GenBank/DDBJ databases">
        <title>Genome-Resolved Metagenomics of a Microbial Community Performing Photosynthetic Biological Nutrient Removal.</title>
        <authorList>
            <person name="Mcdaniel E.A."/>
        </authorList>
    </citation>
    <scope>NUCLEOTIDE SEQUENCE</scope>
    <source>
        <strain evidence="7">UWPOB_OBS1</strain>
    </source>
</reference>
<accession>A0A8J7P933</accession>
<protein>
    <submittedName>
        <fullName evidence="7">Flippase-like domain-containing protein</fullName>
    </submittedName>
</protein>
<feature type="transmembrane region" description="Helical" evidence="6">
    <location>
        <begin position="119"/>
        <end position="149"/>
    </location>
</feature>
<dbReference type="GO" id="GO:0005886">
    <property type="term" value="C:plasma membrane"/>
    <property type="evidence" value="ECO:0007669"/>
    <property type="project" value="UniProtKB-SubCell"/>
</dbReference>
<dbReference type="PANTHER" id="PTHR39087:SF2">
    <property type="entry name" value="UPF0104 MEMBRANE PROTEIN MJ1595"/>
    <property type="match status" value="1"/>
</dbReference>
<evidence type="ECO:0000256" key="3">
    <source>
        <dbReference type="ARBA" id="ARBA00022692"/>
    </source>
</evidence>
<comment type="caution">
    <text evidence="7">The sequence shown here is derived from an EMBL/GenBank/DDBJ whole genome shotgun (WGS) entry which is preliminary data.</text>
</comment>
<evidence type="ECO:0000256" key="5">
    <source>
        <dbReference type="ARBA" id="ARBA00023136"/>
    </source>
</evidence>
<dbReference type="PANTHER" id="PTHR39087">
    <property type="entry name" value="UPF0104 MEMBRANE PROTEIN MJ1595"/>
    <property type="match status" value="1"/>
</dbReference>
<evidence type="ECO:0000256" key="4">
    <source>
        <dbReference type="ARBA" id="ARBA00022989"/>
    </source>
</evidence>
<evidence type="ECO:0000256" key="1">
    <source>
        <dbReference type="ARBA" id="ARBA00004651"/>
    </source>
</evidence>
<dbReference type="AlphaFoldDB" id="A0A8J7P933"/>
<feature type="transmembrane region" description="Helical" evidence="6">
    <location>
        <begin position="324"/>
        <end position="345"/>
    </location>
</feature>
<organism evidence="7 8">
    <name type="scientific">Candidatus Obscuribacter phosphatis</name>
    <dbReference type="NCBI Taxonomy" id="1906157"/>
    <lineage>
        <taxon>Bacteria</taxon>
        <taxon>Bacillati</taxon>
        <taxon>Candidatus Melainabacteria</taxon>
        <taxon>Candidatus Obscuribacterales</taxon>
        <taxon>Candidatus Obscuribacteraceae</taxon>
        <taxon>Candidatus Obscuribacter</taxon>
    </lineage>
</organism>
<evidence type="ECO:0000313" key="8">
    <source>
        <dbReference type="Proteomes" id="UP000664277"/>
    </source>
</evidence>
<dbReference type="InterPro" id="IPR022791">
    <property type="entry name" value="L-PG_synthase/AglD"/>
</dbReference>
<proteinExistence type="predicted"/>
<sequence>MASNLTKIIKSRGTVVFLGLAVSAALLIMTARTIRWNVVYDAFATAVWLPWIPLAVATYTVGMLLRGLRLQKLVESEANLTVATASNIIAVGYAVNNILPARLGEFARAGMLAERTGLPYALALTVTFLERLLDGLTILTLFVLASFITPTQSWMTSASQIAALIFAMVLPCVLVLAIFPQLSLSLASQLSHPFGRNLHHKALALTTQVTRGFGCLRSGASALLVLMLSFLIWGIEGLMFALVLPCFQIVFSPVKALAVMAFTNLGILVPSTPGYLAVYHKCCAEALQAVTSKQGAGLLSPFIPNQLLETIMPFSTTAVEADTALSYAVVVHLIFYATVTIWGVIAMARYGVELGTTAALAWEAKPLPRQDLEKFADVALITSTPRIKSETLCFQPSLFWTKLAEAMIMPPGEIFLKEEDKQKKALEDSALFLCREVSSLPRKLCTMLKIGIIGFRTIVVLTNFNAFENLSLAKRQAIVKAWSFGKIGLTRKLFKPLRSIALLAYFEDEDVQSALQAERQA</sequence>
<feature type="transmembrane region" description="Helical" evidence="6">
    <location>
        <begin position="222"/>
        <end position="244"/>
    </location>
</feature>
<feature type="transmembrane region" description="Helical" evidence="6">
    <location>
        <begin position="46"/>
        <end position="68"/>
    </location>
</feature>
<keyword evidence="2" id="KW-1003">Cell membrane</keyword>
<comment type="subcellular location">
    <subcellularLocation>
        <location evidence="1">Cell membrane</location>
        <topology evidence="1">Multi-pass membrane protein</topology>
    </subcellularLocation>
</comment>
<keyword evidence="5 6" id="KW-0472">Membrane</keyword>
<feature type="transmembrane region" description="Helical" evidence="6">
    <location>
        <begin position="256"/>
        <end position="278"/>
    </location>
</feature>
<dbReference type="EMBL" id="JAFLCK010000042">
    <property type="protein sequence ID" value="MBN8662534.1"/>
    <property type="molecule type" value="Genomic_DNA"/>
</dbReference>
<dbReference type="Proteomes" id="UP000664277">
    <property type="component" value="Unassembled WGS sequence"/>
</dbReference>
<evidence type="ECO:0000256" key="6">
    <source>
        <dbReference type="SAM" id="Phobius"/>
    </source>
</evidence>
<feature type="transmembrane region" description="Helical" evidence="6">
    <location>
        <begin position="12"/>
        <end position="34"/>
    </location>
</feature>